<dbReference type="AlphaFoldDB" id="A0AA39GB38"/>
<feature type="compositionally biased region" description="Low complexity" evidence="1">
    <location>
        <begin position="217"/>
        <end position="239"/>
    </location>
</feature>
<feature type="region of interest" description="Disordered" evidence="1">
    <location>
        <begin position="117"/>
        <end position="146"/>
    </location>
</feature>
<name>A0AA39GB38_SARSR</name>
<comment type="caution">
    <text evidence="2">The sequence shown here is derived from an EMBL/GenBank/DDBJ whole genome shotgun (WGS) entry which is preliminary data.</text>
</comment>
<evidence type="ECO:0000256" key="1">
    <source>
        <dbReference type="SAM" id="MobiDB-lite"/>
    </source>
</evidence>
<evidence type="ECO:0000313" key="3">
    <source>
        <dbReference type="Proteomes" id="UP001175261"/>
    </source>
</evidence>
<dbReference type="EMBL" id="JAPDFR010000009">
    <property type="protein sequence ID" value="KAK0382872.1"/>
    <property type="molecule type" value="Genomic_DNA"/>
</dbReference>
<dbReference type="Proteomes" id="UP001175261">
    <property type="component" value="Unassembled WGS sequence"/>
</dbReference>
<sequence length="269" mass="27395">MLIPSAKGTNSRGQHVGPSTTNWILGLDLDEVSTIADGPSGSLTRQLELSDLGTNCPQSVDPTAIATLSDSRCAPILAAPTTVSSWAYPCNACGRFGLFDPPYAVPTVTGLIEPTSTTAAATTTRETTTAVTTAPPITTTTTTTTSAAEPTGTIYVVYHEDGQPKSTETLQSAGISGDTTRSVALPPSPSPSLSSSESSTPVPVPDGTTETSEVLEPPTITPTAAPSTLPTPSDPDTITAAAHRGHSGSGPVHAAIAIAFSIVFLFSLY</sequence>
<gene>
    <name evidence="2" type="ORF">NLU13_8788</name>
</gene>
<proteinExistence type="predicted"/>
<feature type="region of interest" description="Disordered" evidence="1">
    <location>
        <begin position="162"/>
        <end position="248"/>
    </location>
</feature>
<feature type="compositionally biased region" description="Polar residues" evidence="1">
    <location>
        <begin position="164"/>
        <end position="181"/>
    </location>
</feature>
<accession>A0AA39GB38</accession>
<protein>
    <submittedName>
        <fullName evidence="2">Uncharacterized protein</fullName>
    </submittedName>
</protein>
<keyword evidence="3" id="KW-1185">Reference proteome</keyword>
<feature type="compositionally biased region" description="Low complexity" evidence="1">
    <location>
        <begin position="191"/>
        <end position="201"/>
    </location>
</feature>
<reference evidence="2" key="1">
    <citation type="submission" date="2022-10" db="EMBL/GenBank/DDBJ databases">
        <title>Determination and structural analysis of whole genome sequence of Sarocladium strictum F4-1.</title>
        <authorList>
            <person name="Hu L."/>
            <person name="Jiang Y."/>
        </authorList>
    </citation>
    <scope>NUCLEOTIDE SEQUENCE</scope>
    <source>
        <strain evidence="2">F4-1</strain>
    </source>
</reference>
<evidence type="ECO:0000313" key="2">
    <source>
        <dbReference type="EMBL" id="KAK0382872.1"/>
    </source>
</evidence>
<organism evidence="2 3">
    <name type="scientific">Sarocladium strictum</name>
    <name type="common">Black bundle disease fungus</name>
    <name type="synonym">Acremonium strictum</name>
    <dbReference type="NCBI Taxonomy" id="5046"/>
    <lineage>
        <taxon>Eukaryota</taxon>
        <taxon>Fungi</taxon>
        <taxon>Dikarya</taxon>
        <taxon>Ascomycota</taxon>
        <taxon>Pezizomycotina</taxon>
        <taxon>Sordariomycetes</taxon>
        <taxon>Hypocreomycetidae</taxon>
        <taxon>Hypocreales</taxon>
        <taxon>Sarocladiaceae</taxon>
        <taxon>Sarocladium</taxon>
    </lineage>
</organism>